<reference evidence="10 11" key="1">
    <citation type="submission" date="2020-10" db="EMBL/GenBank/DDBJ databases">
        <title>Plant Genome Project.</title>
        <authorList>
            <person name="Zhang R.-G."/>
        </authorList>
    </citation>
    <scope>NUCLEOTIDE SEQUENCE [LARGE SCALE GENOMIC DNA]</scope>
    <source>
        <strain evidence="10">FAFU-HL-1</strain>
        <tissue evidence="10">Leaf</tissue>
    </source>
</reference>
<dbReference type="Proteomes" id="UP000657918">
    <property type="component" value="Unassembled WGS sequence"/>
</dbReference>
<accession>A0A835TIA8</accession>
<keyword evidence="5" id="KW-0479">Metal-binding</keyword>
<proteinExistence type="inferred from homology"/>
<dbReference type="GO" id="GO:0016125">
    <property type="term" value="P:sterol metabolic process"/>
    <property type="evidence" value="ECO:0007669"/>
    <property type="project" value="TreeGrafter"/>
</dbReference>
<gene>
    <name evidence="10" type="ORF">SADUNF_Sadunf01G0002600</name>
</gene>
<dbReference type="Gene3D" id="1.10.630.10">
    <property type="entry name" value="Cytochrome P450"/>
    <property type="match status" value="2"/>
</dbReference>
<comment type="caution">
    <text evidence="10">The sequence shown here is derived from an EMBL/GenBank/DDBJ whole genome shotgun (WGS) entry which is preliminary data.</text>
</comment>
<dbReference type="GO" id="GO:0004497">
    <property type="term" value="F:monooxygenase activity"/>
    <property type="evidence" value="ECO:0007669"/>
    <property type="project" value="InterPro"/>
</dbReference>
<evidence type="ECO:0000256" key="1">
    <source>
        <dbReference type="ARBA" id="ARBA00001971"/>
    </source>
</evidence>
<evidence type="ECO:0000256" key="9">
    <source>
        <dbReference type="SAM" id="Phobius"/>
    </source>
</evidence>
<dbReference type="GO" id="GO:0005506">
    <property type="term" value="F:iron ion binding"/>
    <property type="evidence" value="ECO:0007669"/>
    <property type="project" value="InterPro"/>
</dbReference>
<dbReference type="AlphaFoldDB" id="A0A835TIA8"/>
<comment type="cofactor">
    <cofactor evidence="1">
        <name>heme</name>
        <dbReference type="ChEBI" id="CHEBI:30413"/>
    </cofactor>
</comment>
<evidence type="ECO:0000256" key="2">
    <source>
        <dbReference type="ARBA" id="ARBA00004167"/>
    </source>
</evidence>
<keyword evidence="6 9" id="KW-1133">Transmembrane helix</keyword>
<evidence type="ECO:0000313" key="11">
    <source>
        <dbReference type="Proteomes" id="UP000657918"/>
    </source>
</evidence>
<dbReference type="OrthoDB" id="1372046at2759"/>
<keyword evidence="7" id="KW-0560">Oxidoreductase</keyword>
<keyword evidence="11" id="KW-1185">Reference proteome</keyword>
<evidence type="ECO:0000256" key="6">
    <source>
        <dbReference type="ARBA" id="ARBA00022989"/>
    </source>
</evidence>
<comment type="similarity">
    <text evidence="3">Belongs to the cytochrome P450 family.</text>
</comment>
<keyword evidence="4 9" id="KW-0812">Transmembrane</keyword>
<dbReference type="InterPro" id="IPR002401">
    <property type="entry name" value="Cyt_P450_E_grp-I"/>
</dbReference>
<dbReference type="EMBL" id="JADGMS010000001">
    <property type="protein sequence ID" value="KAF9688575.1"/>
    <property type="molecule type" value="Genomic_DNA"/>
</dbReference>
<evidence type="ECO:0000256" key="4">
    <source>
        <dbReference type="ARBA" id="ARBA00022692"/>
    </source>
</evidence>
<dbReference type="PRINTS" id="PR00385">
    <property type="entry name" value="P450"/>
</dbReference>
<name>A0A835TIA8_9ROSI</name>
<keyword evidence="9" id="KW-0472">Membrane</keyword>
<evidence type="ECO:0008006" key="12">
    <source>
        <dbReference type="Google" id="ProtNLM"/>
    </source>
</evidence>
<sequence>MSSSLYDHLLLICALSLLSLYFVIKIFKERLFPNPHLPPGSLGWPLIGESLEFLRSSHSPQPERFTRDRMEKYNPQVFKTSLLGESMAVFCGPAGNKFLFSNENKLVNLWWPRSVKKLLESSLVNVVGEEAKKMKRMIMTSLDQDALKRYVGRMDLATQHHIRKHWEGKEEVKVYPTVNLYTFELSCHLFASINDPIHISKLAHQFHIFLKGVIHFPINIPGTRFYSASKAANEIKKELRLIARQRRDALDKKIASPGQDLLSHLLLSTDASGRFLSESEIVDNLLLLLFASHDTTTSVITCVIKYLAELPDVFEMVLREQLDIAKSKEAGELLKWEDIQKMRYSWNVVYEVLRLMPPIRGAFREAIVDFTYAGYTIPKGWKLCWTPASTTKDPGFFPNAEDFVASRYEGAGPAPYSFVPFGGGPRICMGNEYARPQILVFLHNIVKRFKWDLLIPDEKIPYDPMPAPSQDTGWIAHTLITALDGRVNAMFSSPAHDDVMILVAALSLLLLYFVIKTLKERLFPDPHLPPGSLGWPLIGETLQFLPTRRTPKPERFVSDRMKKYNPQVFKTSLFGETVAVFCGPAGNKFLFHNENKLVNLWWPTSVRKLMRSSLSNVVGDDAKRMRKILLTSLDRDALKRYIDRMDLVAQNHIRTHWEGKEELKLHPTINLYTFELSCRLFASIDDPTHITKLAHHFDIFLRGVIHFPIYVPGTPFYRASKAAEAIKEELRLIARQRREALDKTVESHRKDLLSHLLVTTDASGKLLSESEIVDNMLMLLFASHDTTTSAMTCVMKYLAELPEVYEMVLREQLDIAKSKEAGELLKWEDIQKMRYSCNVISEVLRMIPPIRGTFRKALVDFTYAGYKIPKGWKLYWSPDSTTKDPAYFPNPEEFDPSRYEGAGPAPYTYVPFGGGGRVCIGNEYSRPQILVFMHNIVKRFKWDLLIPDEKVTYDPMPAPSHGLPIRIQPHQSSA</sequence>
<dbReference type="GO" id="GO:0016020">
    <property type="term" value="C:membrane"/>
    <property type="evidence" value="ECO:0007669"/>
    <property type="project" value="UniProtKB-SubCell"/>
</dbReference>
<organism evidence="10 11">
    <name type="scientific">Salix dunnii</name>
    <dbReference type="NCBI Taxonomy" id="1413687"/>
    <lineage>
        <taxon>Eukaryota</taxon>
        <taxon>Viridiplantae</taxon>
        <taxon>Streptophyta</taxon>
        <taxon>Embryophyta</taxon>
        <taxon>Tracheophyta</taxon>
        <taxon>Spermatophyta</taxon>
        <taxon>Magnoliopsida</taxon>
        <taxon>eudicotyledons</taxon>
        <taxon>Gunneridae</taxon>
        <taxon>Pentapetalae</taxon>
        <taxon>rosids</taxon>
        <taxon>fabids</taxon>
        <taxon>Malpighiales</taxon>
        <taxon>Salicaceae</taxon>
        <taxon>Saliceae</taxon>
        <taxon>Salix</taxon>
    </lineage>
</organism>
<dbReference type="CDD" id="cd11043">
    <property type="entry name" value="CYP90-like"/>
    <property type="match status" value="2"/>
</dbReference>
<dbReference type="PROSITE" id="PS00086">
    <property type="entry name" value="CYTOCHROME_P450"/>
    <property type="match status" value="2"/>
</dbReference>
<dbReference type="GO" id="GO:0020037">
    <property type="term" value="F:heme binding"/>
    <property type="evidence" value="ECO:0007669"/>
    <property type="project" value="InterPro"/>
</dbReference>
<keyword evidence="8" id="KW-0408">Iron</keyword>
<evidence type="ECO:0000313" key="10">
    <source>
        <dbReference type="EMBL" id="KAF9688575.1"/>
    </source>
</evidence>
<dbReference type="InterPro" id="IPR001128">
    <property type="entry name" value="Cyt_P450"/>
</dbReference>
<evidence type="ECO:0000256" key="7">
    <source>
        <dbReference type="ARBA" id="ARBA00023002"/>
    </source>
</evidence>
<dbReference type="PRINTS" id="PR00463">
    <property type="entry name" value="EP450I"/>
</dbReference>
<dbReference type="SUPFAM" id="SSF48264">
    <property type="entry name" value="Cytochrome P450"/>
    <property type="match status" value="2"/>
</dbReference>
<evidence type="ECO:0000256" key="8">
    <source>
        <dbReference type="ARBA" id="ARBA00023004"/>
    </source>
</evidence>
<dbReference type="PANTHER" id="PTHR24286:SF209">
    <property type="entry name" value="BETA-AMYRIN 28-OXIDASE-LIKE"/>
    <property type="match status" value="1"/>
</dbReference>
<protein>
    <recommendedName>
        <fullName evidence="12">Cytochrome P450</fullName>
    </recommendedName>
</protein>
<dbReference type="InterPro" id="IPR036396">
    <property type="entry name" value="Cyt_P450_sf"/>
</dbReference>
<dbReference type="InterPro" id="IPR017972">
    <property type="entry name" value="Cyt_P450_CS"/>
</dbReference>
<dbReference type="FunFam" id="1.10.630.10:FF:000022">
    <property type="entry name" value="Taxadiene 5-alpha hydroxylase"/>
    <property type="match status" value="2"/>
</dbReference>
<dbReference type="PANTHER" id="PTHR24286">
    <property type="entry name" value="CYTOCHROME P450 26"/>
    <property type="match status" value="1"/>
</dbReference>
<evidence type="ECO:0000256" key="5">
    <source>
        <dbReference type="ARBA" id="ARBA00022723"/>
    </source>
</evidence>
<dbReference type="Pfam" id="PF00067">
    <property type="entry name" value="p450"/>
    <property type="match status" value="2"/>
</dbReference>
<feature type="transmembrane region" description="Helical" evidence="9">
    <location>
        <begin position="6"/>
        <end position="24"/>
    </location>
</feature>
<comment type="subcellular location">
    <subcellularLocation>
        <location evidence="2">Membrane</location>
        <topology evidence="2">Single-pass membrane protein</topology>
    </subcellularLocation>
</comment>
<dbReference type="GO" id="GO:0016705">
    <property type="term" value="F:oxidoreductase activity, acting on paired donors, with incorporation or reduction of molecular oxygen"/>
    <property type="evidence" value="ECO:0007669"/>
    <property type="project" value="InterPro"/>
</dbReference>
<evidence type="ECO:0000256" key="3">
    <source>
        <dbReference type="ARBA" id="ARBA00010617"/>
    </source>
</evidence>